<dbReference type="CDD" id="cd00090">
    <property type="entry name" value="HTH_ARSR"/>
    <property type="match status" value="1"/>
</dbReference>
<dbReference type="RefSeq" id="WP_151579714.1">
    <property type="nucleotide sequence ID" value="NZ_CP182503.1"/>
</dbReference>
<name>A0A7J5E261_NOCSI</name>
<dbReference type="Pfam" id="PF12840">
    <property type="entry name" value="HTH_20"/>
    <property type="match status" value="1"/>
</dbReference>
<dbReference type="InterPro" id="IPR036388">
    <property type="entry name" value="WH-like_DNA-bd_sf"/>
</dbReference>
<evidence type="ECO:0000259" key="2">
    <source>
        <dbReference type="SMART" id="SM00418"/>
    </source>
</evidence>
<feature type="domain" description="HTH arsR-type" evidence="2">
    <location>
        <begin position="8"/>
        <end position="100"/>
    </location>
</feature>
<comment type="caution">
    <text evidence="3">The sequence shown here is derived from an EMBL/GenBank/DDBJ whole genome shotgun (WGS) entry which is preliminary data.</text>
</comment>
<dbReference type="Gene3D" id="1.10.10.10">
    <property type="entry name" value="Winged helix-like DNA-binding domain superfamily/Winged helix DNA-binding domain"/>
    <property type="match status" value="1"/>
</dbReference>
<dbReference type="SMART" id="SM00418">
    <property type="entry name" value="HTH_ARSR"/>
    <property type="match status" value="1"/>
</dbReference>
<dbReference type="GO" id="GO:0003700">
    <property type="term" value="F:DNA-binding transcription factor activity"/>
    <property type="evidence" value="ECO:0007669"/>
    <property type="project" value="InterPro"/>
</dbReference>
<evidence type="ECO:0000313" key="3">
    <source>
        <dbReference type="EMBL" id="KAB2812336.1"/>
    </source>
</evidence>
<evidence type="ECO:0000313" key="4">
    <source>
        <dbReference type="Proteomes" id="UP000449906"/>
    </source>
</evidence>
<dbReference type="Proteomes" id="UP000449906">
    <property type="component" value="Unassembled WGS sequence"/>
</dbReference>
<organism evidence="3 4">
    <name type="scientific">Nocardioides simplex</name>
    <name type="common">Arthrobacter simplex</name>
    <dbReference type="NCBI Taxonomy" id="2045"/>
    <lineage>
        <taxon>Bacteria</taxon>
        <taxon>Bacillati</taxon>
        <taxon>Actinomycetota</taxon>
        <taxon>Actinomycetes</taxon>
        <taxon>Propionibacteriales</taxon>
        <taxon>Nocardioidaceae</taxon>
        <taxon>Pimelobacter</taxon>
    </lineage>
</organism>
<proteinExistence type="predicted"/>
<gene>
    <name evidence="3" type="ORF">F9L07_11160</name>
</gene>
<dbReference type="InterPro" id="IPR001845">
    <property type="entry name" value="HTH_ArsR_DNA-bd_dom"/>
</dbReference>
<accession>A0A7J5E261</accession>
<feature type="region of interest" description="Disordered" evidence="1">
    <location>
        <begin position="163"/>
        <end position="200"/>
    </location>
</feature>
<reference evidence="3 4" key="1">
    <citation type="submission" date="2019-09" db="EMBL/GenBank/DDBJ databases">
        <title>Pimelobacter sp. isolated from Paulinella.</title>
        <authorList>
            <person name="Jeong S.E."/>
        </authorList>
    </citation>
    <scope>NUCLEOTIDE SEQUENCE [LARGE SCALE GENOMIC DNA]</scope>
    <source>
        <strain evidence="3 4">Pch-N</strain>
    </source>
</reference>
<dbReference type="InterPro" id="IPR011991">
    <property type="entry name" value="ArsR-like_HTH"/>
</dbReference>
<dbReference type="InterPro" id="IPR036390">
    <property type="entry name" value="WH_DNA-bd_sf"/>
</dbReference>
<dbReference type="SUPFAM" id="SSF46785">
    <property type="entry name" value="Winged helix' DNA-binding domain"/>
    <property type="match status" value="1"/>
</dbReference>
<dbReference type="EMBL" id="WBVM01000001">
    <property type="protein sequence ID" value="KAB2812336.1"/>
    <property type="molecule type" value="Genomic_DNA"/>
</dbReference>
<protein>
    <submittedName>
        <fullName evidence="3">Helix-turn-helix transcriptional regulator</fullName>
    </submittedName>
</protein>
<dbReference type="AlphaFoldDB" id="A0A7J5E261"/>
<evidence type="ECO:0000256" key="1">
    <source>
        <dbReference type="SAM" id="MobiDB-lite"/>
    </source>
</evidence>
<sequence length="200" mass="22589">MVLYDDPRILRAIAHPTRNRVLHELSAAGSLRAADIARRIDVPANQASFHLRQLAKYGLVEEDPEAARDRRDRVWRLVDPQGIRFRTSDMLAQPGGQAAYAVFQRNAVEWGRHLVERAFTPPDDGARPERSISEWALLLTPGEAEELMNEIADLVDRRRLAAQRPGSGGADDERETYSVYQLIQPYPGLPVDRPTEENDT</sequence>